<evidence type="ECO:0000313" key="2">
    <source>
        <dbReference type="EMBL" id="CAL1151353.1"/>
    </source>
</evidence>
<accession>A0A9P1CUY5</accession>
<reference evidence="1" key="1">
    <citation type="submission" date="2022-10" db="EMBL/GenBank/DDBJ databases">
        <authorList>
            <person name="Chen Y."/>
            <person name="Dougan E. K."/>
            <person name="Chan C."/>
            <person name="Rhodes N."/>
            <person name="Thang M."/>
        </authorList>
    </citation>
    <scope>NUCLEOTIDE SEQUENCE</scope>
</reference>
<dbReference type="Proteomes" id="UP001152797">
    <property type="component" value="Unassembled WGS sequence"/>
</dbReference>
<protein>
    <submittedName>
        <fullName evidence="1">Uncharacterized protein</fullName>
    </submittedName>
</protein>
<organism evidence="1">
    <name type="scientific">Cladocopium goreaui</name>
    <dbReference type="NCBI Taxonomy" id="2562237"/>
    <lineage>
        <taxon>Eukaryota</taxon>
        <taxon>Sar</taxon>
        <taxon>Alveolata</taxon>
        <taxon>Dinophyceae</taxon>
        <taxon>Suessiales</taxon>
        <taxon>Symbiodiniaceae</taxon>
        <taxon>Cladocopium</taxon>
    </lineage>
</organism>
<feature type="non-terminal residue" evidence="1">
    <location>
        <position position="209"/>
    </location>
</feature>
<proteinExistence type="predicted"/>
<dbReference type="EMBL" id="CAMXCT030002408">
    <property type="protein sequence ID" value="CAL4785290.1"/>
    <property type="molecule type" value="Genomic_DNA"/>
</dbReference>
<comment type="caution">
    <text evidence="1">The sequence shown here is derived from an EMBL/GenBank/DDBJ whole genome shotgun (WGS) entry which is preliminary data.</text>
</comment>
<dbReference type="AlphaFoldDB" id="A0A9P1CUY5"/>
<dbReference type="OrthoDB" id="10654150at2759"/>
<name>A0A9P1CUY5_9DINO</name>
<reference evidence="2" key="2">
    <citation type="submission" date="2024-04" db="EMBL/GenBank/DDBJ databases">
        <authorList>
            <person name="Chen Y."/>
            <person name="Shah S."/>
            <person name="Dougan E. K."/>
            <person name="Thang M."/>
            <person name="Chan C."/>
        </authorList>
    </citation>
    <scope>NUCLEOTIDE SEQUENCE [LARGE SCALE GENOMIC DNA]</scope>
</reference>
<sequence length="209" mass="23696">MSGAPDLRHGQRPYMSKASTWSVDGFLRIAYDAVAETLPDQYTTFNKVYKERWSDILRFRARSLFTSCEVCCAFKAQLQDRSLTFEQKLGCLQGYRSHLHDQYCDRTVIWTLQSEGSDPRSSILLICTDGLDQAKFSLPRDPQLRSNAGLAKHQRPRLKIHDLPEALANMVNSGSFRGIANPHDVVSLIKKHICDPTLSQPPLLVLSHH</sequence>
<evidence type="ECO:0000313" key="3">
    <source>
        <dbReference type="Proteomes" id="UP001152797"/>
    </source>
</evidence>
<dbReference type="EMBL" id="CAMXCT010002408">
    <property type="protein sequence ID" value="CAI3997978.1"/>
    <property type="molecule type" value="Genomic_DNA"/>
</dbReference>
<keyword evidence="3" id="KW-1185">Reference proteome</keyword>
<dbReference type="EMBL" id="CAMXCT020002408">
    <property type="protein sequence ID" value="CAL1151353.1"/>
    <property type="molecule type" value="Genomic_DNA"/>
</dbReference>
<evidence type="ECO:0000313" key="1">
    <source>
        <dbReference type="EMBL" id="CAI3997978.1"/>
    </source>
</evidence>
<gene>
    <name evidence="1" type="ORF">C1SCF055_LOCUS24313</name>
</gene>